<feature type="transmembrane region" description="Helical" evidence="1">
    <location>
        <begin position="104"/>
        <end position="121"/>
    </location>
</feature>
<dbReference type="HOGENOM" id="CLU_087528_0_0_6"/>
<name>Q2SKQ0_HAHCH</name>
<dbReference type="Pfam" id="PF09997">
    <property type="entry name" value="DUF2238"/>
    <property type="match status" value="1"/>
</dbReference>
<organism evidence="2 3">
    <name type="scientific">Hahella chejuensis (strain KCTC 2396)</name>
    <dbReference type="NCBI Taxonomy" id="349521"/>
    <lineage>
        <taxon>Bacteria</taxon>
        <taxon>Pseudomonadati</taxon>
        <taxon>Pseudomonadota</taxon>
        <taxon>Gammaproteobacteria</taxon>
        <taxon>Oceanospirillales</taxon>
        <taxon>Hahellaceae</taxon>
        <taxon>Hahella</taxon>
    </lineage>
</organism>
<feature type="transmembrane region" description="Helical" evidence="1">
    <location>
        <begin position="133"/>
        <end position="156"/>
    </location>
</feature>
<feature type="transmembrane region" description="Helical" evidence="1">
    <location>
        <begin position="33"/>
        <end position="53"/>
    </location>
</feature>
<dbReference type="AlphaFoldDB" id="Q2SKQ0"/>
<evidence type="ECO:0000313" key="3">
    <source>
        <dbReference type="Proteomes" id="UP000000238"/>
    </source>
</evidence>
<protein>
    <submittedName>
        <fullName evidence="2">Predicted membrane protein</fullName>
    </submittedName>
</protein>
<dbReference type="InterPro" id="IPR014509">
    <property type="entry name" value="YjdF-like"/>
</dbReference>
<keyword evidence="1" id="KW-0472">Membrane</keyword>
<proteinExistence type="predicted"/>
<feature type="transmembrane region" description="Helical" evidence="1">
    <location>
        <begin position="7"/>
        <end position="27"/>
    </location>
</feature>
<dbReference type="InterPro" id="IPR058534">
    <property type="entry name" value="YjdF"/>
</dbReference>
<keyword evidence="3" id="KW-1185">Reference proteome</keyword>
<evidence type="ECO:0000256" key="1">
    <source>
        <dbReference type="SAM" id="Phobius"/>
    </source>
</evidence>
<dbReference type="Proteomes" id="UP000000238">
    <property type="component" value="Chromosome"/>
</dbReference>
<keyword evidence="1" id="KW-1133">Transmembrane helix</keyword>
<dbReference type="PIRSF" id="PIRSF020606">
    <property type="entry name" value="UCP020606"/>
    <property type="match status" value="1"/>
</dbReference>
<keyword evidence="1" id="KW-0812">Transmembrane</keyword>
<dbReference type="eggNOG" id="COG3647">
    <property type="taxonomic scope" value="Bacteria"/>
</dbReference>
<dbReference type="RefSeq" id="WP_011395845.1">
    <property type="nucleotide sequence ID" value="NC_007645.1"/>
</dbReference>
<evidence type="ECO:0000313" key="2">
    <source>
        <dbReference type="EMBL" id="ABC28774.1"/>
    </source>
</evidence>
<dbReference type="OrthoDB" id="9786473at2"/>
<reference evidence="2 3" key="1">
    <citation type="journal article" date="2005" name="Nucleic Acids Res.">
        <title>Genomic blueprint of Hahella chejuensis, a marine microbe producing an algicidal agent.</title>
        <authorList>
            <person name="Jeong H."/>
            <person name="Yim J.H."/>
            <person name="Lee C."/>
            <person name="Choi S.-H."/>
            <person name="Park Y.K."/>
            <person name="Yoon S.H."/>
            <person name="Hur C.-G."/>
            <person name="Kang H.-Y."/>
            <person name="Kim D."/>
            <person name="Lee H.H."/>
            <person name="Park K.H."/>
            <person name="Park S.-H."/>
            <person name="Park H.-S."/>
            <person name="Lee H.K."/>
            <person name="Oh T.K."/>
            <person name="Kim J.F."/>
        </authorList>
    </citation>
    <scope>NUCLEOTIDE SEQUENCE [LARGE SCALE GENOMIC DNA]</scope>
    <source>
        <strain evidence="2 3">KCTC 2396</strain>
    </source>
</reference>
<dbReference type="EMBL" id="CP000155">
    <property type="protein sequence ID" value="ABC28774.1"/>
    <property type="molecule type" value="Genomic_DNA"/>
</dbReference>
<accession>Q2SKQ0</accession>
<feature type="transmembrane region" description="Helical" evidence="1">
    <location>
        <begin position="60"/>
        <end position="81"/>
    </location>
</feature>
<sequence length="213" mass="23845">MGNGRGGAGAGVVWILIFLGVLVWSGLWPKDRFIWLLEVAPAIIAAFILAFTYKRFPLTPLLYWLILVPSVILMVGGHYTYAEVPLFDRIGEIMGWGRNNYDKVGHFAQGFIPAMVAREILLRLRVVKGRSWMNFFIVCIALAISAFYELIEWWVAVASGDSSVAFLGTQGYEWDTQSDMCYAMVGAISALLVLGRIHDRQLYRLKRAPVAAP</sequence>
<dbReference type="KEGG" id="hch:HCH_01941"/>
<gene>
    <name evidence="2" type="ordered locus">HCH_01941</name>
</gene>
<feature type="transmembrane region" description="Helical" evidence="1">
    <location>
        <begin position="176"/>
        <end position="197"/>
    </location>
</feature>